<dbReference type="InterPro" id="IPR027275">
    <property type="entry name" value="PRC-brl_dom"/>
</dbReference>
<sequence length="251" mass="28097">MSNVMQDLIGSTVYDAQGEKIGDVTQVYLDDRTGAPSWVATSTGMFHGDALIPLTGASHDPGKHILGVPVSKERVKSAPQVAHDGHISPEGEQQLFAHYGLDANRASQTGFGRYRTDNDQRRAADDALVRSEERLNVRTESEEVGKARLRKYVVTEEQSVTVPVEHEEVRIEREPITDPSAVRNAEIGEAEQEVTLHADRVKVNKQAVPVEKVRLAVDEVEDERTVSDTVRKERFETEGVDPRHRDERRER</sequence>
<dbReference type="EMBL" id="JAMRXG010000004">
    <property type="protein sequence ID" value="MCM6774153.1"/>
    <property type="molecule type" value="Genomic_DNA"/>
</dbReference>
<dbReference type="GO" id="GO:0019684">
    <property type="term" value="P:photosynthesis, light reaction"/>
    <property type="evidence" value="ECO:0007669"/>
    <property type="project" value="InterPro"/>
</dbReference>
<accession>A0A9X2E6P3</accession>
<feature type="domain" description="PRC-barrel" evidence="2">
    <location>
        <begin position="7"/>
        <end position="70"/>
    </location>
</feature>
<feature type="domain" description="DUF2382" evidence="3">
    <location>
        <begin position="128"/>
        <end position="236"/>
    </location>
</feature>
<reference evidence="4" key="1">
    <citation type="submission" date="2022-06" db="EMBL/GenBank/DDBJ databases">
        <title>Novel species in genus nocardia.</title>
        <authorList>
            <person name="Li F."/>
        </authorList>
    </citation>
    <scope>NUCLEOTIDE SEQUENCE</scope>
    <source>
        <strain evidence="4">CDC141</strain>
    </source>
</reference>
<organism evidence="4 5">
    <name type="scientific">Nocardia pulmonis</name>
    <dbReference type="NCBI Taxonomy" id="2951408"/>
    <lineage>
        <taxon>Bacteria</taxon>
        <taxon>Bacillati</taxon>
        <taxon>Actinomycetota</taxon>
        <taxon>Actinomycetes</taxon>
        <taxon>Mycobacteriales</taxon>
        <taxon>Nocardiaceae</taxon>
        <taxon>Nocardia</taxon>
    </lineage>
</organism>
<dbReference type="GO" id="GO:0030077">
    <property type="term" value="C:plasma membrane light-harvesting complex"/>
    <property type="evidence" value="ECO:0007669"/>
    <property type="project" value="InterPro"/>
</dbReference>
<dbReference type="InterPro" id="IPR052967">
    <property type="entry name" value="Stress_Response_Assoc"/>
</dbReference>
<gene>
    <name evidence="4" type="ORF">NDR86_11775</name>
</gene>
<dbReference type="Pfam" id="PF09557">
    <property type="entry name" value="DUF2382"/>
    <property type="match status" value="1"/>
</dbReference>
<evidence type="ECO:0000256" key="1">
    <source>
        <dbReference type="SAM" id="MobiDB-lite"/>
    </source>
</evidence>
<evidence type="ECO:0000259" key="2">
    <source>
        <dbReference type="Pfam" id="PF05239"/>
    </source>
</evidence>
<dbReference type="Gene3D" id="3.90.50.10">
    <property type="entry name" value="Photosynthetic Reaction Center, subunit H, domain 2"/>
    <property type="match status" value="1"/>
</dbReference>
<name>A0A9X2E6P3_9NOCA</name>
<evidence type="ECO:0000313" key="5">
    <source>
        <dbReference type="Proteomes" id="UP001139157"/>
    </source>
</evidence>
<proteinExistence type="predicted"/>
<dbReference type="InterPro" id="IPR019060">
    <property type="entry name" value="DUF2382"/>
</dbReference>
<dbReference type="NCBIfam" id="TIGR02271">
    <property type="entry name" value="YsnF/AvaK domain"/>
    <property type="match status" value="1"/>
</dbReference>
<dbReference type="InterPro" id="IPR014747">
    <property type="entry name" value="Bac_photo_RC_H_C"/>
</dbReference>
<dbReference type="RefSeq" id="WP_251911610.1">
    <property type="nucleotide sequence ID" value="NZ_JAMRXG010000004.1"/>
</dbReference>
<protein>
    <submittedName>
        <fullName evidence="4">PRC and DUF2382 domain-containing protein</fullName>
    </submittedName>
</protein>
<evidence type="ECO:0000313" key="4">
    <source>
        <dbReference type="EMBL" id="MCM6774153.1"/>
    </source>
</evidence>
<dbReference type="PANTHER" id="PTHR38463:SF1">
    <property type="entry name" value="STRESS RESPONSE PROTEIN YSNF"/>
    <property type="match status" value="1"/>
</dbReference>
<dbReference type="Pfam" id="PF05239">
    <property type="entry name" value="PRC"/>
    <property type="match status" value="1"/>
</dbReference>
<keyword evidence="5" id="KW-1185">Reference proteome</keyword>
<evidence type="ECO:0000259" key="3">
    <source>
        <dbReference type="Pfam" id="PF09557"/>
    </source>
</evidence>
<dbReference type="AlphaFoldDB" id="A0A9X2E6P3"/>
<dbReference type="Proteomes" id="UP001139157">
    <property type="component" value="Unassembled WGS sequence"/>
</dbReference>
<dbReference type="PANTHER" id="PTHR38463">
    <property type="entry name" value="STRESS RESPONSE PROTEIN YSNF"/>
    <property type="match status" value="1"/>
</dbReference>
<comment type="caution">
    <text evidence="4">The sequence shown here is derived from an EMBL/GenBank/DDBJ whole genome shotgun (WGS) entry which is preliminary data.</text>
</comment>
<dbReference type="SUPFAM" id="SSF50346">
    <property type="entry name" value="PRC-barrel domain"/>
    <property type="match status" value="1"/>
</dbReference>
<dbReference type="InterPro" id="IPR011033">
    <property type="entry name" value="PRC_barrel-like_sf"/>
</dbReference>
<feature type="region of interest" description="Disordered" evidence="1">
    <location>
        <begin position="221"/>
        <end position="251"/>
    </location>
</feature>